<evidence type="ECO:0000256" key="1">
    <source>
        <dbReference type="SAM" id="MobiDB-lite"/>
    </source>
</evidence>
<feature type="transmembrane region" description="Helical" evidence="2">
    <location>
        <begin position="49"/>
        <end position="71"/>
    </location>
</feature>
<evidence type="ECO:0000313" key="4">
    <source>
        <dbReference type="Proteomes" id="UP000886847"/>
    </source>
</evidence>
<feature type="region of interest" description="Disordered" evidence="1">
    <location>
        <begin position="105"/>
        <end position="130"/>
    </location>
</feature>
<dbReference type="Proteomes" id="UP000886847">
    <property type="component" value="Unassembled WGS sequence"/>
</dbReference>
<keyword evidence="2" id="KW-1133">Transmembrane helix</keyword>
<dbReference type="EMBL" id="DXEW01000029">
    <property type="protein sequence ID" value="HIX50745.1"/>
    <property type="molecule type" value="Genomic_DNA"/>
</dbReference>
<sequence length="147" mass="16572">MTAVCRGAYGKDARAAAAFFMLLAIWRRLFRSVGFGGRLFRAGVFLPRLAFSSLPAPAAFSVPAFFSRTLLFCKFEKIFAKSDRTAAFLSALFALVDNFPPSYYNGQPKDHPEGRRLSPSKKDHPEGRRISPPKKRIWIFYLPLSMC</sequence>
<dbReference type="AlphaFoldDB" id="A0A9D1W1V6"/>
<feature type="transmembrane region" description="Helical" evidence="2">
    <location>
        <begin position="12"/>
        <end position="29"/>
    </location>
</feature>
<gene>
    <name evidence="3" type="ORF">H9851_05620</name>
</gene>
<accession>A0A9D1W1V6</accession>
<protein>
    <recommendedName>
        <fullName evidence="5">Transmembrane protein</fullName>
    </recommendedName>
</protein>
<evidence type="ECO:0000256" key="2">
    <source>
        <dbReference type="SAM" id="Phobius"/>
    </source>
</evidence>
<proteinExistence type="predicted"/>
<name>A0A9D1W1V6_9FIRM</name>
<evidence type="ECO:0000313" key="3">
    <source>
        <dbReference type="EMBL" id="HIX50745.1"/>
    </source>
</evidence>
<organism evidence="3 4">
    <name type="scientific">Candidatus Borkfalkia faecavium</name>
    <dbReference type="NCBI Taxonomy" id="2838508"/>
    <lineage>
        <taxon>Bacteria</taxon>
        <taxon>Bacillati</taxon>
        <taxon>Bacillota</taxon>
        <taxon>Clostridia</taxon>
        <taxon>Christensenellales</taxon>
        <taxon>Christensenellaceae</taxon>
        <taxon>Candidatus Borkfalkia</taxon>
    </lineage>
</organism>
<keyword evidence="2" id="KW-0812">Transmembrane</keyword>
<comment type="caution">
    <text evidence="3">The sequence shown here is derived from an EMBL/GenBank/DDBJ whole genome shotgun (WGS) entry which is preliminary data.</text>
</comment>
<reference evidence="3" key="2">
    <citation type="submission" date="2021-04" db="EMBL/GenBank/DDBJ databases">
        <authorList>
            <person name="Gilroy R."/>
        </authorList>
    </citation>
    <scope>NUCLEOTIDE SEQUENCE</scope>
    <source>
        <strain evidence="3">2189</strain>
    </source>
</reference>
<evidence type="ECO:0008006" key="5">
    <source>
        <dbReference type="Google" id="ProtNLM"/>
    </source>
</evidence>
<feature type="compositionally biased region" description="Basic and acidic residues" evidence="1">
    <location>
        <begin position="108"/>
        <end position="129"/>
    </location>
</feature>
<keyword evidence="2" id="KW-0472">Membrane</keyword>
<reference evidence="3" key="1">
    <citation type="journal article" date="2021" name="PeerJ">
        <title>Extensive microbial diversity within the chicken gut microbiome revealed by metagenomics and culture.</title>
        <authorList>
            <person name="Gilroy R."/>
            <person name="Ravi A."/>
            <person name="Getino M."/>
            <person name="Pursley I."/>
            <person name="Horton D.L."/>
            <person name="Alikhan N.F."/>
            <person name="Baker D."/>
            <person name="Gharbi K."/>
            <person name="Hall N."/>
            <person name="Watson M."/>
            <person name="Adriaenssens E.M."/>
            <person name="Foster-Nyarko E."/>
            <person name="Jarju S."/>
            <person name="Secka A."/>
            <person name="Antonio M."/>
            <person name="Oren A."/>
            <person name="Chaudhuri R.R."/>
            <person name="La Ragione R."/>
            <person name="Hildebrand F."/>
            <person name="Pallen M.J."/>
        </authorList>
    </citation>
    <scope>NUCLEOTIDE SEQUENCE</scope>
    <source>
        <strain evidence="3">2189</strain>
    </source>
</reference>